<feature type="compositionally biased region" description="Basic and acidic residues" evidence="1">
    <location>
        <begin position="103"/>
        <end position="129"/>
    </location>
</feature>
<proteinExistence type="predicted"/>
<keyword evidence="3" id="KW-1185">Reference proteome</keyword>
<sequence>MVPESRREDLMSARRRVDLIPKSCWVDLFSARRRVDLIAKRLRVDLIAERLRVDLLAERLRVDLITERWGSANVWARMPFQPENKRGQVDLFGGKEAVKPGVRRREAAPLRESELFPPDHRKAAGRPDA</sequence>
<reference evidence="2" key="1">
    <citation type="submission" date="2019-10" db="EMBL/GenBank/DDBJ databases">
        <authorList>
            <person name="Soares A.E.R."/>
            <person name="Aleixo A."/>
            <person name="Schneider P."/>
            <person name="Miyaki C.Y."/>
            <person name="Schneider M.P."/>
            <person name="Mello C."/>
            <person name="Vasconcelos A.T.R."/>
        </authorList>
    </citation>
    <scope>NUCLEOTIDE SEQUENCE</scope>
    <source>
        <tissue evidence="2">Muscle</tissue>
    </source>
</reference>
<dbReference type="EMBL" id="WHWB01037859">
    <property type="protein sequence ID" value="KAJ7396465.1"/>
    <property type="molecule type" value="Genomic_DNA"/>
</dbReference>
<evidence type="ECO:0000313" key="2">
    <source>
        <dbReference type="EMBL" id="KAJ7396465.1"/>
    </source>
</evidence>
<comment type="caution">
    <text evidence="2">The sequence shown here is derived from an EMBL/GenBank/DDBJ whole genome shotgun (WGS) entry which is preliminary data.</text>
</comment>
<evidence type="ECO:0000313" key="3">
    <source>
        <dbReference type="Proteomes" id="UP001145742"/>
    </source>
</evidence>
<organism evidence="2 3">
    <name type="scientific">Willisornis vidua</name>
    <name type="common">Xingu scale-backed antbird</name>
    <dbReference type="NCBI Taxonomy" id="1566151"/>
    <lineage>
        <taxon>Eukaryota</taxon>
        <taxon>Metazoa</taxon>
        <taxon>Chordata</taxon>
        <taxon>Craniata</taxon>
        <taxon>Vertebrata</taxon>
        <taxon>Euteleostomi</taxon>
        <taxon>Archelosauria</taxon>
        <taxon>Archosauria</taxon>
        <taxon>Dinosauria</taxon>
        <taxon>Saurischia</taxon>
        <taxon>Theropoda</taxon>
        <taxon>Coelurosauria</taxon>
        <taxon>Aves</taxon>
        <taxon>Neognathae</taxon>
        <taxon>Neoaves</taxon>
        <taxon>Telluraves</taxon>
        <taxon>Australaves</taxon>
        <taxon>Passeriformes</taxon>
        <taxon>Thamnophilidae</taxon>
        <taxon>Willisornis</taxon>
    </lineage>
</organism>
<name>A0ABQ9CPF7_9PASS</name>
<gene>
    <name evidence="2" type="ORF">WISP_00266</name>
</gene>
<protein>
    <submittedName>
        <fullName evidence="2">Uncharacterized protein</fullName>
    </submittedName>
</protein>
<accession>A0ABQ9CPF7</accession>
<evidence type="ECO:0000256" key="1">
    <source>
        <dbReference type="SAM" id="MobiDB-lite"/>
    </source>
</evidence>
<feature type="region of interest" description="Disordered" evidence="1">
    <location>
        <begin position="91"/>
        <end position="129"/>
    </location>
</feature>
<dbReference type="Proteomes" id="UP001145742">
    <property type="component" value="Unassembled WGS sequence"/>
</dbReference>